<dbReference type="GO" id="GO:0016125">
    <property type="term" value="P:sterol metabolic process"/>
    <property type="evidence" value="ECO:0007669"/>
    <property type="project" value="TreeGrafter"/>
</dbReference>
<evidence type="ECO:0000313" key="4">
    <source>
        <dbReference type="EMBL" id="KAF5191644.1"/>
    </source>
</evidence>
<sequence>MKYTWRVALEILRLVPPAFAGFRRTQKDIEFGGYLIPKGWQVLWVAHMTHMNDSMFPEPSKFDPSRFENQTSIPPLLLWCRTTYLFRIGVYKD</sequence>
<dbReference type="AlphaFoldDB" id="A0A7J6W2P1"/>
<keyword evidence="3" id="KW-0408">Iron</keyword>
<dbReference type="PANTHER" id="PTHR24286">
    <property type="entry name" value="CYTOCHROME P450 26"/>
    <property type="match status" value="1"/>
</dbReference>
<evidence type="ECO:0000256" key="1">
    <source>
        <dbReference type="ARBA" id="ARBA00010617"/>
    </source>
</evidence>
<dbReference type="Pfam" id="PF00067">
    <property type="entry name" value="p450"/>
    <property type="match status" value="1"/>
</dbReference>
<comment type="caution">
    <text evidence="4">The sequence shown here is derived from an EMBL/GenBank/DDBJ whole genome shotgun (WGS) entry which is preliminary data.</text>
</comment>
<dbReference type="InterPro" id="IPR036396">
    <property type="entry name" value="Cyt_P450_sf"/>
</dbReference>
<dbReference type="InterPro" id="IPR001128">
    <property type="entry name" value="Cyt_P450"/>
</dbReference>
<name>A0A7J6W2P1_THATH</name>
<keyword evidence="5" id="KW-1185">Reference proteome</keyword>
<accession>A0A7J6W2P1</accession>
<keyword evidence="2" id="KW-0479">Metal-binding</keyword>
<dbReference type="Proteomes" id="UP000554482">
    <property type="component" value="Unassembled WGS sequence"/>
</dbReference>
<protein>
    <submittedName>
        <fullName evidence="4">Beta-amyrin 28-monooxygenase</fullName>
    </submittedName>
</protein>
<dbReference type="EMBL" id="JABWDY010022581">
    <property type="protein sequence ID" value="KAF5191644.1"/>
    <property type="molecule type" value="Genomic_DNA"/>
</dbReference>
<dbReference type="InterPro" id="IPR002397">
    <property type="entry name" value="Cyt_P450_B"/>
</dbReference>
<keyword evidence="4" id="KW-0560">Oxidoreductase</keyword>
<dbReference type="GO" id="GO:0016705">
    <property type="term" value="F:oxidoreductase activity, acting on paired donors, with incorporation or reduction of molecular oxygen"/>
    <property type="evidence" value="ECO:0007669"/>
    <property type="project" value="InterPro"/>
</dbReference>
<dbReference type="GO" id="GO:0005506">
    <property type="term" value="F:iron ion binding"/>
    <property type="evidence" value="ECO:0007669"/>
    <property type="project" value="InterPro"/>
</dbReference>
<dbReference type="OrthoDB" id="3945418at2759"/>
<dbReference type="SUPFAM" id="SSF48264">
    <property type="entry name" value="Cytochrome P450"/>
    <property type="match status" value="1"/>
</dbReference>
<dbReference type="GO" id="GO:0020037">
    <property type="term" value="F:heme binding"/>
    <property type="evidence" value="ECO:0007669"/>
    <property type="project" value="InterPro"/>
</dbReference>
<evidence type="ECO:0000256" key="3">
    <source>
        <dbReference type="ARBA" id="ARBA00023004"/>
    </source>
</evidence>
<dbReference type="GO" id="GO:0004497">
    <property type="term" value="F:monooxygenase activity"/>
    <property type="evidence" value="ECO:0007669"/>
    <property type="project" value="UniProtKB-KW"/>
</dbReference>
<comment type="similarity">
    <text evidence="1">Belongs to the cytochrome P450 family.</text>
</comment>
<dbReference type="PANTHER" id="PTHR24286:SF190">
    <property type="entry name" value="CYTOCHROME P450"/>
    <property type="match status" value="1"/>
</dbReference>
<dbReference type="GO" id="GO:0044550">
    <property type="term" value="P:secondary metabolite biosynthetic process"/>
    <property type="evidence" value="ECO:0007669"/>
    <property type="project" value="UniProtKB-ARBA"/>
</dbReference>
<reference evidence="4 5" key="1">
    <citation type="submission" date="2020-06" db="EMBL/GenBank/DDBJ databases">
        <title>Transcriptomic and genomic resources for Thalictrum thalictroides and T. hernandezii: Facilitating candidate gene discovery in an emerging model plant lineage.</title>
        <authorList>
            <person name="Arias T."/>
            <person name="Riano-Pachon D.M."/>
            <person name="Di Stilio V.S."/>
        </authorList>
    </citation>
    <scope>NUCLEOTIDE SEQUENCE [LARGE SCALE GENOMIC DNA]</scope>
    <source>
        <strain evidence="5">cv. WT478/WT964</strain>
        <tissue evidence="4">Leaves</tissue>
    </source>
</reference>
<organism evidence="4 5">
    <name type="scientific">Thalictrum thalictroides</name>
    <name type="common">Rue-anemone</name>
    <name type="synonym">Anemone thalictroides</name>
    <dbReference type="NCBI Taxonomy" id="46969"/>
    <lineage>
        <taxon>Eukaryota</taxon>
        <taxon>Viridiplantae</taxon>
        <taxon>Streptophyta</taxon>
        <taxon>Embryophyta</taxon>
        <taxon>Tracheophyta</taxon>
        <taxon>Spermatophyta</taxon>
        <taxon>Magnoliopsida</taxon>
        <taxon>Ranunculales</taxon>
        <taxon>Ranunculaceae</taxon>
        <taxon>Thalictroideae</taxon>
        <taxon>Thalictrum</taxon>
    </lineage>
</organism>
<proteinExistence type="inferred from homology"/>
<gene>
    <name evidence="4" type="ORF">FRX31_018772</name>
</gene>
<evidence type="ECO:0000313" key="5">
    <source>
        <dbReference type="Proteomes" id="UP000554482"/>
    </source>
</evidence>
<evidence type="ECO:0000256" key="2">
    <source>
        <dbReference type="ARBA" id="ARBA00022723"/>
    </source>
</evidence>
<dbReference type="PRINTS" id="PR00359">
    <property type="entry name" value="BP450"/>
</dbReference>
<keyword evidence="4" id="KW-0503">Monooxygenase</keyword>
<dbReference type="Gene3D" id="1.10.630.10">
    <property type="entry name" value="Cytochrome P450"/>
    <property type="match status" value="1"/>
</dbReference>